<organism evidence="1 2">
    <name type="scientific">Camellia lanceoleosa</name>
    <dbReference type="NCBI Taxonomy" id="1840588"/>
    <lineage>
        <taxon>Eukaryota</taxon>
        <taxon>Viridiplantae</taxon>
        <taxon>Streptophyta</taxon>
        <taxon>Embryophyta</taxon>
        <taxon>Tracheophyta</taxon>
        <taxon>Spermatophyta</taxon>
        <taxon>Magnoliopsida</taxon>
        <taxon>eudicotyledons</taxon>
        <taxon>Gunneridae</taxon>
        <taxon>Pentapetalae</taxon>
        <taxon>asterids</taxon>
        <taxon>Ericales</taxon>
        <taxon>Theaceae</taxon>
        <taxon>Camellia</taxon>
    </lineage>
</organism>
<evidence type="ECO:0000313" key="2">
    <source>
        <dbReference type="Proteomes" id="UP001060215"/>
    </source>
</evidence>
<comment type="caution">
    <text evidence="1">The sequence shown here is derived from an EMBL/GenBank/DDBJ whole genome shotgun (WGS) entry which is preliminary data.</text>
</comment>
<proteinExistence type="predicted"/>
<reference evidence="1 2" key="1">
    <citation type="journal article" date="2022" name="Plant J.">
        <title>Chromosome-level genome of Camellia lanceoleosa provides a valuable resource for understanding genome evolution and self-incompatibility.</title>
        <authorList>
            <person name="Gong W."/>
            <person name="Xiao S."/>
            <person name="Wang L."/>
            <person name="Liao Z."/>
            <person name="Chang Y."/>
            <person name="Mo W."/>
            <person name="Hu G."/>
            <person name="Li W."/>
            <person name="Zhao G."/>
            <person name="Zhu H."/>
            <person name="Hu X."/>
            <person name="Ji K."/>
            <person name="Xiang X."/>
            <person name="Song Q."/>
            <person name="Yuan D."/>
            <person name="Jin S."/>
            <person name="Zhang L."/>
        </authorList>
    </citation>
    <scope>NUCLEOTIDE SEQUENCE [LARGE SCALE GENOMIC DNA]</scope>
    <source>
        <strain evidence="1">SQ_2022a</strain>
    </source>
</reference>
<evidence type="ECO:0000313" key="1">
    <source>
        <dbReference type="EMBL" id="KAI7987054.1"/>
    </source>
</evidence>
<name>A0ACC0FEE1_9ERIC</name>
<dbReference type="Proteomes" id="UP001060215">
    <property type="component" value="Chromosome 14"/>
</dbReference>
<protein>
    <submittedName>
        <fullName evidence="1">RHOMBOID-like protein 3</fullName>
    </submittedName>
</protein>
<keyword evidence="2" id="KW-1185">Reference proteome</keyword>
<dbReference type="EMBL" id="CM045771">
    <property type="protein sequence ID" value="KAI7987054.1"/>
    <property type="molecule type" value="Genomic_DNA"/>
</dbReference>
<gene>
    <name evidence="1" type="ORF">LOK49_LG13G02641</name>
</gene>
<sequence length="340" mass="38148">MSWVSRIVVLTGLEKLGPLEWDKVVHGHEAWRLITCIWLHAGVIHLLANMLSLVFIGTRLEQQFGFVRVGAIYLLSGFGGSIHSALFIQHRISCGASGALFGLLGAMLSELLTNWTIYTNKAAALFSLVIIIVINLAVGILPYVDNFAHIGGFLSGFLLGFLLLLRTQFGWPEHQHLQADARVKSKHTIFKYLLLVVALVLLIVGFTLGLAMLFRGENGNDHCSWCRYVSCDSRALLWVEHLSEKQDMVFVNEQGQQEDRVKKGRGIEKREWVGSWQRIARRGRGEEGITMARLGWRGMTRVKVTVVVLISEEMGWKRVRGSDWLCGEIRVVGEGQTKVV</sequence>
<accession>A0ACC0FEE1</accession>